<dbReference type="HOGENOM" id="CLU_142189_0_3_5"/>
<proteinExistence type="predicted"/>
<dbReference type="PANTHER" id="PTHR37318">
    <property type="entry name" value="BSL7504 PROTEIN"/>
    <property type="match status" value="1"/>
</dbReference>
<dbReference type="AlphaFoldDB" id="A0A067Z4U0"/>
<dbReference type="Proteomes" id="UP000031656">
    <property type="component" value="Chromosome"/>
</dbReference>
<dbReference type="KEGG" id="goy:GLS_c12140"/>
<dbReference type="PANTHER" id="PTHR37318:SF1">
    <property type="entry name" value="BSL7504 PROTEIN"/>
    <property type="match status" value="1"/>
</dbReference>
<dbReference type="Gene3D" id="1.10.10.10">
    <property type="entry name" value="Winged helix-like DNA-binding domain superfamily/Winged helix DNA-binding domain"/>
    <property type="match status" value="1"/>
</dbReference>
<dbReference type="RefSeq" id="WP_041111580.1">
    <property type="nucleotide sequence ID" value="NZ_CP004373.1"/>
</dbReference>
<dbReference type="InterPro" id="IPR036388">
    <property type="entry name" value="WH-like_DNA-bd_sf"/>
</dbReference>
<evidence type="ECO:0000259" key="1">
    <source>
        <dbReference type="Pfam" id="PF13601"/>
    </source>
</evidence>
<gene>
    <name evidence="2" type="ORF">GLS_c12140</name>
</gene>
<reference evidence="2 3" key="1">
    <citation type="journal article" date="2015" name="Appl. Microbiol. Biotechnol.">
        <title>The consequence of an additional NADH dehydrogenase paralog on the growth of Gluconobacter oxydans DSM3504.</title>
        <authorList>
            <person name="Kostner D."/>
            <person name="Luchterhand B."/>
            <person name="Junker A."/>
            <person name="Volland S."/>
            <person name="Daniel R."/>
            <person name="Buchs J."/>
            <person name="Liebl W."/>
            <person name="Ehrenreich A."/>
        </authorList>
    </citation>
    <scope>NUCLEOTIDE SEQUENCE [LARGE SCALE GENOMIC DNA]</scope>
    <source>
        <strain evidence="2">DSM 3504</strain>
    </source>
</reference>
<name>A0A067Z4U0_GLUOY</name>
<feature type="domain" description="Winged helix DNA-binding" evidence="1">
    <location>
        <begin position="16"/>
        <end position="93"/>
    </location>
</feature>
<sequence>MTAVPQFDPVIHPPARLQLAAALSEVDDMEFGRARDLLGVSDSVLSKHLAQMQEAGYVRLRKAPLGGRQRTWLVLTAQGRAALRAHVRALQDLAGIVG</sequence>
<dbReference type="EMBL" id="CP004373">
    <property type="protein sequence ID" value="AHK71117.1"/>
    <property type="molecule type" value="Genomic_DNA"/>
</dbReference>
<protein>
    <submittedName>
        <fullName evidence="2">MarR family transcriptional regulator</fullName>
    </submittedName>
</protein>
<evidence type="ECO:0000313" key="2">
    <source>
        <dbReference type="EMBL" id="AHK71117.1"/>
    </source>
</evidence>
<dbReference type="GeneID" id="56905449"/>
<accession>A0A067Z4U0</accession>
<dbReference type="SUPFAM" id="SSF46785">
    <property type="entry name" value="Winged helix' DNA-binding domain"/>
    <property type="match status" value="1"/>
</dbReference>
<organism evidence="2 3">
    <name type="scientific">Gluconobacter oxydans DSM 3504</name>
    <dbReference type="NCBI Taxonomy" id="1288313"/>
    <lineage>
        <taxon>Bacteria</taxon>
        <taxon>Pseudomonadati</taxon>
        <taxon>Pseudomonadota</taxon>
        <taxon>Alphaproteobacteria</taxon>
        <taxon>Acetobacterales</taxon>
        <taxon>Acetobacteraceae</taxon>
        <taxon>Gluconobacter</taxon>
    </lineage>
</organism>
<dbReference type="Pfam" id="PF13601">
    <property type="entry name" value="HTH_34"/>
    <property type="match status" value="1"/>
</dbReference>
<dbReference type="InterPro" id="IPR036390">
    <property type="entry name" value="WH_DNA-bd_sf"/>
</dbReference>
<evidence type="ECO:0000313" key="3">
    <source>
        <dbReference type="Proteomes" id="UP000031656"/>
    </source>
</evidence>
<dbReference type="InterPro" id="IPR027395">
    <property type="entry name" value="WH_DNA-bd_dom"/>
</dbReference>